<proteinExistence type="predicted"/>
<protein>
    <submittedName>
        <fullName evidence="3">Alpha/beta hydrolase</fullName>
    </submittedName>
</protein>
<dbReference type="RefSeq" id="WP_115977776.1">
    <property type="nucleotide sequence ID" value="NZ_QOHR01000001.1"/>
</dbReference>
<feature type="domain" description="AB hydrolase-1" evidence="2">
    <location>
        <begin position="26"/>
        <end position="272"/>
    </location>
</feature>
<dbReference type="Gene3D" id="3.40.50.1820">
    <property type="entry name" value="alpha/beta hydrolase"/>
    <property type="match status" value="1"/>
</dbReference>
<reference evidence="3 4" key="1">
    <citation type="journal article" date="2017" name="Int. J. Syst. Evol. Microbiol.">
        <title>Rhodosalinus sediminis gen. nov., sp. nov., isolated from marine saltern.</title>
        <authorList>
            <person name="Guo L.Y."/>
            <person name="Ling S.K."/>
            <person name="Li C.M."/>
            <person name="Chen G.J."/>
            <person name="Du Z.J."/>
        </authorList>
    </citation>
    <scope>NUCLEOTIDE SEQUENCE [LARGE SCALE GENOMIC DNA]</scope>
    <source>
        <strain evidence="3 4">WDN1C137</strain>
    </source>
</reference>
<dbReference type="InterPro" id="IPR000073">
    <property type="entry name" value="AB_hydrolase_1"/>
</dbReference>
<dbReference type="SUPFAM" id="SSF53474">
    <property type="entry name" value="alpha/beta-Hydrolases"/>
    <property type="match status" value="1"/>
</dbReference>
<dbReference type="AlphaFoldDB" id="A0A3D9BZ03"/>
<feature type="compositionally biased region" description="Low complexity" evidence="1">
    <location>
        <begin position="11"/>
        <end position="20"/>
    </location>
</feature>
<dbReference type="Pfam" id="PF12697">
    <property type="entry name" value="Abhydrolase_6"/>
    <property type="match status" value="1"/>
</dbReference>
<dbReference type="InterPro" id="IPR050228">
    <property type="entry name" value="Carboxylesterase_BioH"/>
</dbReference>
<keyword evidence="3" id="KW-0378">Hydrolase</keyword>
<evidence type="ECO:0000259" key="2">
    <source>
        <dbReference type="Pfam" id="PF12697"/>
    </source>
</evidence>
<feature type="region of interest" description="Disordered" evidence="1">
    <location>
        <begin position="1"/>
        <end position="20"/>
    </location>
</feature>
<dbReference type="PANTHER" id="PTHR43194">
    <property type="entry name" value="HYDROLASE ALPHA/BETA FOLD FAMILY"/>
    <property type="match status" value="1"/>
</dbReference>
<evidence type="ECO:0000313" key="4">
    <source>
        <dbReference type="Proteomes" id="UP000257131"/>
    </source>
</evidence>
<comment type="caution">
    <text evidence="3">The sequence shown here is derived from an EMBL/GenBank/DDBJ whole genome shotgun (WGS) entry which is preliminary data.</text>
</comment>
<dbReference type="Proteomes" id="UP000257131">
    <property type="component" value="Unassembled WGS sequence"/>
</dbReference>
<gene>
    <name evidence="3" type="ORF">DRV84_00415</name>
</gene>
<dbReference type="InterPro" id="IPR029058">
    <property type="entry name" value="AB_hydrolase_fold"/>
</dbReference>
<keyword evidence="4" id="KW-1185">Reference proteome</keyword>
<dbReference type="PANTHER" id="PTHR43194:SF5">
    <property type="entry name" value="PIMELOYL-[ACYL-CARRIER PROTEIN] METHYL ESTER ESTERASE"/>
    <property type="match status" value="1"/>
</dbReference>
<evidence type="ECO:0000256" key="1">
    <source>
        <dbReference type="SAM" id="MobiDB-lite"/>
    </source>
</evidence>
<name>A0A3D9BZ03_9RHOB</name>
<accession>A0A3D9BZ03</accession>
<sequence length="295" mass="30751">MSQELRCPETRAGAGPAPAAGPRGPVVLLHGLLESPALWAPLREALGLEAVLAPPLPGHRADAPRLPGAAALLAQPAALARHMANVIEAESGGRPVQLIGHSLGGYLALLIARERPDLVSRALVVGAIHAGDCGKRATLRVRVATGMPLVGPLSAQVLIRHWLADADRFAAWMTASLAPGERLEAVPPAMRRDLAGGDPATIRALAVWARGQSALDSFARLATPVTVVICRRDPVVTVAHQLELARALPAGVAQLTDTGHLPMLTAQRRFARTVRAWLDADTLHAAPAATEAAPA</sequence>
<dbReference type="EMBL" id="QOHR01000001">
    <property type="protein sequence ID" value="REC58734.1"/>
    <property type="molecule type" value="Genomic_DNA"/>
</dbReference>
<evidence type="ECO:0000313" key="3">
    <source>
        <dbReference type="EMBL" id="REC58734.1"/>
    </source>
</evidence>
<organism evidence="3 4">
    <name type="scientific">Rhodosalinus sediminis</name>
    <dbReference type="NCBI Taxonomy" id="1940533"/>
    <lineage>
        <taxon>Bacteria</taxon>
        <taxon>Pseudomonadati</taxon>
        <taxon>Pseudomonadota</taxon>
        <taxon>Alphaproteobacteria</taxon>
        <taxon>Rhodobacterales</taxon>
        <taxon>Paracoccaceae</taxon>
        <taxon>Rhodosalinus</taxon>
    </lineage>
</organism>
<dbReference type="GO" id="GO:0016787">
    <property type="term" value="F:hydrolase activity"/>
    <property type="evidence" value="ECO:0007669"/>
    <property type="project" value="UniProtKB-KW"/>
</dbReference>